<dbReference type="PROSITE" id="PS50142">
    <property type="entry name" value="RNASE_3_2"/>
    <property type="match status" value="1"/>
</dbReference>
<sequence length="173" mass="19062">MTTNEAKVERCEAIIKYELPNKLKCLEALQASGHTLRWDRQLVPIRRNDSLAVFGDAATKAYLCRRWYDSGRSKGQWTQAEQALLSNTNLSAVGYEHGLHDCVILNQGTLSVSNKTMATTVEAILGAVFMDGGADALGTVLVTLGLDRHPFLESVTSYSCLPLSAEFSYFSLR</sequence>
<dbReference type="GO" id="GO:0004525">
    <property type="term" value="F:ribonuclease III activity"/>
    <property type="evidence" value="ECO:0007669"/>
    <property type="project" value="InterPro"/>
</dbReference>
<gene>
    <name evidence="2" type="ORF">EDD36DRAFT_463812</name>
</gene>
<dbReference type="CDD" id="cd00593">
    <property type="entry name" value="RIBOc"/>
    <property type="match status" value="1"/>
</dbReference>
<dbReference type="GO" id="GO:0006396">
    <property type="term" value="P:RNA processing"/>
    <property type="evidence" value="ECO:0007669"/>
    <property type="project" value="InterPro"/>
</dbReference>
<dbReference type="SMART" id="SM00535">
    <property type="entry name" value="RIBOc"/>
    <property type="match status" value="1"/>
</dbReference>
<dbReference type="SUPFAM" id="SSF69065">
    <property type="entry name" value="RNase III domain-like"/>
    <property type="match status" value="1"/>
</dbReference>
<evidence type="ECO:0000313" key="3">
    <source>
        <dbReference type="Proteomes" id="UP001203852"/>
    </source>
</evidence>
<organism evidence="2 3">
    <name type="scientific">Exophiala viscosa</name>
    <dbReference type="NCBI Taxonomy" id="2486360"/>
    <lineage>
        <taxon>Eukaryota</taxon>
        <taxon>Fungi</taxon>
        <taxon>Dikarya</taxon>
        <taxon>Ascomycota</taxon>
        <taxon>Pezizomycotina</taxon>
        <taxon>Eurotiomycetes</taxon>
        <taxon>Chaetothyriomycetidae</taxon>
        <taxon>Chaetothyriales</taxon>
        <taxon>Herpotrichiellaceae</taxon>
        <taxon>Exophiala</taxon>
    </lineage>
</organism>
<accession>A0AAN6DXK5</accession>
<dbReference type="InterPro" id="IPR000999">
    <property type="entry name" value="RNase_III_dom"/>
</dbReference>
<name>A0AAN6DXK5_9EURO</name>
<dbReference type="Proteomes" id="UP001203852">
    <property type="component" value="Unassembled WGS sequence"/>
</dbReference>
<dbReference type="Pfam" id="PF00636">
    <property type="entry name" value="Ribonuclease_3"/>
    <property type="match status" value="1"/>
</dbReference>
<reference evidence="2" key="1">
    <citation type="journal article" date="2022" name="bioRxiv">
        <title>Deciphering the potential niche of two novel black yeast fungi from a biological soil crust based on their genomes, phenotypes, and melanin regulation.</title>
        <authorList>
            <consortium name="DOE Joint Genome Institute"/>
            <person name="Carr E.C."/>
            <person name="Barton Q."/>
            <person name="Grambo S."/>
            <person name="Sullivan M."/>
            <person name="Renfro C.M."/>
            <person name="Kuo A."/>
            <person name="Pangilinan J."/>
            <person name="Lipzen A."/>
            <person name="Keymanesh K."/>
            <person name="Savage E."/>
            <person name="Barry K."/>
            <person name="Grigoriev I.V."/>
            <person name="Riekhof W.R."/>
            <person name="Harris S.S."/>
        </authorList>
    </citation>
    <scope>NUCLEOTIDE SEQUENCE</scope>
    <source>
        <strain evidence="2">JF 03-4F</strain>
    </source>
</reference>
<comment type="caution">
    <text evidence="2">The sequence shown here is derived from an EMBL/GenBank/DDBJ whole genome shotgun (WGS) entry which is preliminary data.</text>
</comment>
<proteinExistence type="predicted"/>
<keyword evidence="3" id="KW-1185">Reference proteome</keyword>
<dbReference type="EMBL" id="MU404353">
    <property type="protein sequence ID" value="KAI1613948.1"/>
    <property type="molecule type" value="Genomic_DNA"/>
</dbReference>
<dbReference type="AlphaFoldDB" id="A0AAN6DXK5"/>
<evidence type="ECO:0000313" key="2">
    <source>
        <dbReference type="EMBL" id="KAI1613948.1"/>
    </source>
</evidence>
<dbReference type="InterPro" id="IPR036389">
    <property type="entry name" value="RNase_III_sf"/>
</dbReference>
<evidence type="ECO:0000259" key="1">
    <source>
        <dbReference type="PROSITE" id="PS50142"/>
    </source>
</evidence>
<protein>
    <submittedName>
        <fullName evidence="2">Ribonuclease III domain-containing protein</fullName>
    </submittedName>
</protein>
<dbReference type="Gene3D" id="1.10.1520.10">
    <property type="entry name" value="Ribonuclease III domain"/>
    <property type="match status" value="1"/>
</dbReference>
<feature type="domain" description="RNase III" evidence="1">
    <location>
        <begin position="73"/>
        <end position="133"/>
    </location>
</feature>